<keyword evidence="9" id="KW-1185">Reference proteome</keyword>
<comment type="caution">
    <text evidence="8">The sequence shown here is derived from an EMBL/GenBank/DDBJ whole genome shotgun (WGS) entry which is preliminary data.</text>
</comment>
<gene>
    <name evidence="8" type="ORF">E8E13_009712</name>
</gene>
<keyword evidence="5" id="KW-0472">Membrane</keyword>
<name>A0A9P4TFZ9_CURKU</name>
<evidence type="ECO:0000256" key="5">
    <source>
        <dbReference type="ARBA" id="ARBA00023136"/>
    </source>
</evidence>
<protein>
    <recommendedName>
        <fullName evidence="7">WSC domain-containing protein</fullName>
    </recommendedName>
</protein>
<keyword evidence="2" id="KW-0812">Transmembrane</keyword>
<evidence type="ECO:0000313" key="9">
    <source>
        <dbReference type="Proteomes" id="UP000801428"/>
    </source>
</evidence>
<dbReference type="InterPro" id="IPR002889">
    <property type="entry name" value="WSC_carb-bd"/>
</dbReference>
<feature type="domain" description="WSC" evidence="7">
    <location>
        <begin position="21"/>
        <end position="109"/>
    </location>
</feature>
<evidence type="ECO:0000313" key="8">
    <source>
        <dbReference type="EMBL" id="KAF3005079.1"/>
    </source>
</evidence>
<dbReference type="EMBL" id="SWKU01000007">
    <property type="protein sequence ID" value="KAF3005079.1"/>
    <property type="molecule type" value="Genomic_DNA"/>
</dbReference>
<dbReference type="OrthoDB" id="3688278at2759"/>
<keyword evidence="3" id="KW-0732">Signal</keyword>
<dbReference type="PROSITE" id="PS51212">
    <property type="entry name" value="WSC"/>
    <property type="match status" value="1"/>
</dbReference>
<dbReference type="PANTHER" id="PTHR24269">
    <property type="entry name" value="KREMEN PROTEIN"/>
    <property type="match status" value="1"/>
</dbReference>
<dbReference type="Proteomes" id="UP000801428">
    <property type="component" value="Unassembled WGS sequence"/>
</dbReference>
<keyword evidence="4" id="KW-1133">Transmembrane helix</keyword>
<evidence type="ECO:0000256" key="1">
    <source>
        <dbReference type="ARBA" id="ARBA00004167"/>
    </source>
</evidence>
<dbReference type="AlphaFoldDB" id="A0A9P4TFZ9"/>
<dbReference type="InterPro" id="IPR051836">
    <property type="entry name" value="Kremen_rcpt"/>
</dbReference>
<comment type="subcellular location">
    <subcellularLocation>
        <location evidence="1">Membrane</location>
        <topology evidence="1">Single-pass membrane protein</topology>
    </subcellularLocation>
</comment>
<dbReference type="PANTHER" id="PTHR24269:SF16">
    <property type="entry name" value="PROTEIN SLG1"/>
    <property type="match status" value="1"/>
</dbReference>
<organism evidence="8 9">
    <name type="scientific">Curvularia kusanoi</name>
    <name type="common">Cochliobolus kusanoi</name>
    <dbReference type="NCBI Taxonomy" id="90978"/>
    <lineage>
        <taxon>Eukaryota</taxon>
        <taxon>Fungi</taxon>
        <taxon>Dikarya</taxon>
        <taxon>Ascomycota</taxon>
        <taxon>Pezizomycotina</taxon>
        <taxon>Dothideomycetes</taxon>
        <taxon>Pleosporomycetidae</taxon>
        <taxon>Pleosporales</taxon>
        <taxon>Pleosporineae</taxon>
        <taxon>Pleosporaceae</taxon>
        <taxon>Curvularia</taxon>
    </lineage>
</organism>
<accession>A0A9P4TFZ9</accession>
<sequence>MSGIDKKTFTDPAAYNPTPDLFNNTGCAVSQDLDVASNPIFDSDTMTDAVCANACEGFRYFGIQFGRDCYCIDVEPTYLADQSLCTYPNSGAPNEIGGSDQGTSVFRLTAPVPSGQGGTTDVPDYIDCVNYYTEDVPPQPVLQQDGIDPIVGTNTTQNSCATDCAAYKYFGLTNGNTCICDNDFANAVPSSSGCELRAAGNATQSGGGIDTIALFQNPNYQTYNPGYVAEPALRPRHYSKQELEIRFGHGLFELDLWYNGQYDRCPDYGSTLHIDL</sequence>
<evidence type="ECO:0000256" key="2">
    <source>
        <dbReference type="ARBA" id="ARBA00022692"/>
    </source>
</evidence>
<reference evidence="8" key="1">
    <citation type="submission" date="2019-04" db="EMBL/GenBank/DDBJ databases">
        <title>Sequencing of skin fungus with MAO and IRED activity.</title>
        <authorList>
            <person name="Marsaioli A.J."/>
            <person name="Bonatto J.M.C."/>
            <person name="Reis Junior O."/>
        </authorList>
    </citation>
    <scope>NUCLEOTIDE SEQUENCE</scope>
    <source>
        <strain evidence="8">30M1</strain>
    </source>
</reference>
<dbReference type="GO" id="GO:0005886">
    <property type="term" value="C:plasma membrane"/>
    <property type="evidence" value="ECO:0007669"/>
    <property type="project" value="TreeGrafter"/>
</dbReference>
<evidence type="ECO:0000256" key="4">
    <source>
        <dbReference type="ARBA" id="ARBA00022989"/>
    </source>
</evidence>
<keyword evidence="6" id="KW-0325">Glycoprotein</keyword>
<dbReference type="Pfam" id="PF01822">
    <property type="entry name" value="WSC"/>
    <property type="match status" value="2"/>
</dbReference>
<evidence type="ECO:0000259" key="7">
    <source>
        <dbReference type="PROSITE" id="PS51212"/>
    </source>
</evidence>
<evidence type="ECO:0000256" key="3">
    <source>
        <dbReference type="ARBA" id="ARBA00022729"/>
    </source>
</evidence>
<proteinExistence type="predicted"/>
<evidence type="ECO:0000256" key="6">
    <source>
        <dbReference type="ARBA" id="ARBA00023180"/>
    </source>
</evidence>